<feature type="chain" id="PRO_5012309479" evidence="9">
    <location>
        <begin position="26"/>
        <end position="154"/>
    </location>
</feature>
<evidence type="ECO:0000256" key="1">
    <source>
        <dbReference type="ARBA" id="ARBA00022448"/>
    </source>
</evidence>
<evidence type="ECO:0000256" key="2">
    <source>
        <dbReference type="ARBA" id="ARBA00022617"/>
    </source>
</evidence>
<dbReference type="GO" id="GO:0005506">
    <property type="term" value="F:iron ion binding"/>
    <property type="evidence" value="ECO:0007669"/>
    <property type="project" value="InterPro"/>
</dbReference>
<gene>
    <name evidence="10" type="ORF">LHGZ1_1666</name>
</gene>
<dbReference type="Pfam" id="PF01322">
    <property type="entry name" value="Cytochrom_C_2"/>
    <property type="match status" value="1"/>
</dbReference>
<keyword evidence="5 6" id="KW-0408">Iron</keyword>
<evidence type="ECO:0000256" key="5">
    <source>
        <dbReference type="ARBA" id="ARBA00023004"/>
    </source>
</evidence>
<organism evidence="10 11">
    <name type="scientific">Laribacter hongkongensis</name>
    <dbReference type="NCBI Taxonomy" id="168471"/>
    <lineage>
        <taxon>Bacteria</taxon>
        <taxon>Pseudomonadati</taxon>
        <taxon>Pseudomonadota</taxon>
        <taxon>Betaproteobacteria</taxon>
        <taxon>Neisseriales</taxon>
        <taxon>Aquaspirillaceae</taxon>
        <taxon>Laribacter</taxon>
    </lineage>
</organism>
<keyword evidence="2 7" id="KW-0349">Heme</keyword>
<feature type="binding site" description="covalent" evidence="7">
    <location>
        <position position="141"/>
    </location>
    <ligand>
        <name>heme c</name>
        <dbReference type="ChEBI" id="CHEBI:61717"/>
    </ligand>
</feature>
<dbReference type="InterPro" id="IPR002321">
    <property type="entry name" value="Cyt_c_II"/>
</dbReference>
<dbReference type="EMBL" id="CP022115">
    <property type="protein sequence ID" value="ASJ24497.1"/>
    <property type="molecule type" value="Genomic_DNA"/>
</dbReference>
<evidence type="ECO:0000256" key="8">
    <source>
        <dbReference type="SAM" id="MobiDB-lite"/>
    </source>
</evidence>
<evidence type="ECO:0000256" key="3">
    <source>
        <dbReference type="ARBA" id="ARBA00022723"/>
    </source>
</evidence>
<evidence type="ECO:0000313" key="11">
    <source>
        <dbReference type="Proteomes" id="UP000197424"/>
    </source>
</evidence>
<dbReference type="GO" id="GO:0009055">
    <property type="term" value="F:electron transfer activity"/>
    <property type="evidence" value="ECO:0007669"/>
    <property type="project" value="InterPro"/>
</dbReference>
<dbReference type="Proteomes" id="UP000197424">
    <property type="component" value="Chromosome"/>
</dbReference>
<dbReference type="SUPFAM" id="SSF47175">
    <property type="entry name" value="Cytochromes"/>
    <property type="match status" value="1"/>
</dbReference>
<dbReference type="GO" id="GO:0042597">
    <property type="term" value="C:periplasmic space"/>
    <property type="evidence" value="ECO:0007669"/>
    <property type="project" value="InterPro"/>
</dbReference>
<sequence length="154" mass="17149">MRSIAFRPLLLSVAVLLLSACSPSAPPDEATTTRVKAFKTMLNTLEPLGLMVRDKQPFDPAEAKALATRLQQEARLPFEHFGTPPKGPSKSKPEIWQNPAAFDNERDLFYRRIDALVQAASLPEASPATLKPDFDRVAESCKSCHDRFRLETAR</sequence>
<protein>
    <submittedName>
        <fullName evidence="10">Cytochrome c</fullName>
    </submittedName>
</protein>
<dbReference type="PROSITE" id="PS51257">
    <property type="entry name" value="PROKAR_LIPOPROTEIN"/>
    <property type="match status" value="1"/>
</dbReference>
<evidence type="ECO:0000256" key="9">
    <source>
        <dbReference type="SAM" id="SignalP"/>
    </source>
</evidence>
<keyword evidence="1" id="KW-0813">Transport</keyword>
<evidence type="ECO:0000313" key="10">
    <source>
        <dbReference type="EMBL" id="ASJ24497.1"/>
    </source>
</evidence>
<dbReference type="RefSeq" id="WP_161493513.1">
    <property type="nucleotide sequence ID" value="NZ_CP022115.1"/>
</dbReference>
<proteinExistence type="predicted"/>
<name>A0A248LIB2_9NEIS</name>
<dbReference type="InterPro" id="IPR012127">
    <property type="entry name" value="Cyt_c_prime"/>
</dbReference>
<keyword evidence="3 6" id="KW-0479">Metal-binding</keyword>
<dbReference type="PROSITE" id="PS51009">
    <property type="entry name" value="CYTCII"/>
    <property type="match status" value="1"/>
</dbReference>
<evidence type="ECO:0000256" key="7">
    <source>
        <dbReference type="PIRSR" id="PIRSR000027-2"/>
    </source>
</evidence>
<comment type="PTM">
    <text evidence="7">Binds 1 heme group per subunit.</text>
</comment>
<dbReference type="GO" id="GO:0020037">
    <property type="term" value="F:heme binding"/>
    <property type="evidence" value="ECO:0007669"/>
    <property type="project" value="InterPro"/>
</dbReference>
<feature type="region of interest" description="Disordered" evidence="8">
    <location>
        <begin position="76"/>
        <end position="97"/>
    </location>
</feature>
<keyword evidence="9" id="KW-0732">Signal</keyword>
<feature type="signal peptide" evidence="9">
    <location>
        <begin position="1"/>
        <end position="25"/>
    </location>
</feature>
<feature type="binding site" description="covalent" evidence="7">
    <location>
        <position position="144"/>
    </location>
    <ligand>
        <name>heme c</name>
        <dbReference type="ChEBI" id="CHEBI:61717"/>
    </ligand>
</feature>
<dbReference type="PIRSF" id="PIRSF000027">
    <property type="entry name" value="Cytc_c_prime"/>
    <property type="match status" value="1"/>
</dbReference>
<dbReference type="Gene3D" id="1.20.120.10">
    <property type="entry name" value="Cytochrome c/b562"/>
    <property type="match status" value="1"/>
</dbReference>
<reference evidence="11" key="1">
    <citation type="submission" date="2017-06" db="EMBL/GenBank/DDBJ databases">
        <title>Whole genome sequence of Laribacter hongkongensis LHGZ1.</title>
        <authorList>
            <person name="Chen D."/>
            <person name="Wu H."/>
            <person name="Chen J."/>
        </authorList>
    </citation>
    <scope>NUCLEOTIDE SEQUENCE [LARGE SCALE GENOMIC DNA]</scope>
    <source>
        <strain evidence="11">LHGZ1</strain>
    </source>
</reference>
<accession>A0A248LIB2</accession>
<evidence type="ECO:0000256" key="4">
    <source>
        <dbReference type="ARBA" id="ARBA00022982"/>
    </source>
</evidence>
<dbReference type="GO" id="GO:0022900">
    <property type="term" value="P:electron transport chain"/>
    <property type="evidence" value="ECO:0007669"/>
    <property type="project" value="InterPro"/>
</dbReference>
<feature type="binding site" description="axial binding residue" evidence="6">
    <location>
        <position position="145"/>
    </location>
    <ligand>
        <name>heme c</name>
        <dbReference type="ChEBI" id="CHEBI:61717"/>
    </ligand>
    <ligandPart>
        <name>Fe</name>
        <dbReference type="ChEBI" id="CHEBI:18248"/>
    </ligandPart>
</feature>
<dbReference type="InterPro" id="IPR010980">
    <property type="entry name" value="Cyt_c/b562"/>
</dbReference>
<evidence type="ECO:0000256" key="6">
    <source>
        <dbReference type="PIRSR" id="PIRSR000027-1"/>
    </source>
</evidence>
<keyword evidence="4" id="KW-0249">Electron transport</keyword>
<dbReference type="AlphaFoldDB" id="A0A248LIB2"/>